<feature type="region of interest" description="Disordered" evidence="1">
    <location>
        <begin position="1"/>
        <end position="22"/>
    </location>
</feature>
<accession>A0AAE0C3U1</accession>
<dbReference type="Proteomes" id="UP001190700">
    <property type="component" value="Unassembled WGS sequence"/>
</dbReference>
<evidence type="ECO:0000256" key="1">
    <source>
        <dbReference type="SAM" id="MobiDB-lite"/>
    </source>
</evidence>
<protein>
    <submittedName>
        <fullName evidence="2">Uncharacterized protein</fullName>
    </submittedName>
</protein>
<organism evidence="2 3">
    <name type="scientific">Cymbomonas tetramitiformis</name>
    <dbReference type="NCBI Taxonomy" id="36881"/>
    <lineage>
        <taxon>Eukaryota</taxon>
        <taxon>Viridiplantae</taxon>
        <taxon>Chlorophyta</taxon>
        <taxon>Pyramimonadophyceae</taxon>
        <taxon>Pyramimonadales</taxon>
        <taxon>Pyramimonadaceae</taxon>
        <taxon>Cymbomonas</taxon>
    </lineage>
</organism>
<keyword evidence="3" id="KW-1185">Reference proteome</keyword>
<name>A0AAE0C3U1_9CHLO</name>
<comment type="caution">
    <text evidence="2">The sequence shown here is derived from an EMBL/GenBank/DDBJ whole genome shotgun (WGS) entry which is preliminary data.</text>
</comment>
<gene>
    <name evidence="2" type="ORF">CYMTET_42669</name>
</gene>
<evidence type="ECO:0000313" key="3">
    <source>
        <dbReference type="Proteomes" id="UP001190700"/>
    </source>
</evidence>
<reference evidence="2 3" key="1">
    <citation type="journal article" date="2015" name="Genome Biol. Evol.">
        <title>Comparative Genomics of a Bacterivorous Green Alga Reveals Evolutionary Causalities and Consequences of Phago-Mixotrophic Mode of Nutrition.</title>
        <authorList>
            <person name="Burns J.A."/>
            <person name="Paasch A."/>
            <person name="Narechania A."/>
            <person name="Kim E."/>
        </authorList>
    </citation>
    <scope>NUCLEOTIDE SEQUENCE [LARGE SCALE GENOMIC DNA]</scope>
    <source>
        <strain evidence="2 3">PLY_AMNH</strain>
    </source>
</reference>
<proteinExistence type="predicted"/>
<sequence>MLLGYGESTNSKRRKSTHETDEGTIQRAHVLVVLATFLANVTQPPERLTIGAVCIPTTSAKYEYGGVQKASAQINWSLMYWLWCVSDSASTMVSSVSMARLAKLQSSKDLLAMGPRYPDFMPKNLQPFFLVLPEAPRTLIPICGPWYIPDKCHIDKNGEAHGLAAFGRGVQLGSLTMVNGFLKGEAFRFARVFTRDHEVRDIIRCHEAEKRKANKGGTQGVEESGADTSEAMEVGATVDGVVPGDAATCAQAAGTATAHGVVAEGGADTSEAMEVGATVDGVVPGDAATCAQAAGTATAHGAVAEGRADTSEAMEVGATVDGVVPGDAATCAQGESADL</sequence>
<dbReference type="EMBL" id="LGRX02028616">
    <property type="protein sequence ID" value="KAK3247843.1"/>
    <property type="molecule type" value="Genomic_DNA"/>
</dbReference>
<evidence type="ECO:0000313" key="2">
    <source>
        <dbReference type="EMBL" id="KAK3247843.1"/>
    </source>
</evidence>
<dbReference type="AlphaFoldDB" id="A0AAE0C3U1"/>